<keyword evidence="4 9" id="KW-0732">Signal</keyword>
<dbReference type="InterPro" id="IPR034746">
    <property type="entry name" value="POTRA"/>
</dbReference>
<dbReference type="Gene3D" id="3.10.20.310">
    <property type="entry name" value="membrane protein fhac"/>
    <property type="match status" value="5"/>
</dbReference>
<protein>
    <recommendedName>
        <fullName evidence="8">Outer membrane protein assembly factor BamA</fullName>
    </recommendedName>
</protein>
<evidence type="ECO:0000256" key="6">
    <source>
        <dbReference type="ARBA" id="ARBA00023136"/>
    </source>
</evidence>
<dbReference type="InterPro" id="IPR010827">
    <property type="entry name" value="BamA/TamA_POTRA"/>
</dbReference>
<keyword evidence="12" id="KW-1185">Reference proteome</keyword>
<feature type="domain" description="POTRA" evidence="10">
    <location>
        <begin position="235"/>
        <end position="312"/>
    </location>
</feature>
<dbReference type="GO" id="GO:0071709">
    <property type="term" value="P:membrane assembly"/>
    <property type="evidence" value="ECO:0007669"/>
    <property type="project" value="InterPro"/>
</dbReference>
<dbReference type="PIRSF" id="PIRSF006076">
    <property type="entry name" value="OM_assembly_OMP85"/>
    <property type="match status" value="1"/>
</dbReference>
<dbReference type="EMBL" id="BLVP01000008">
    <property type="protein sequence ID" value="GFM37208.1"/>
    <property type="molecule type" value="Genomic_DNA"/>
</dbReference>
<evidence type="ECO:0000256" key="9">
    <source>
        <dbReference type="SAM" id="SignalP"/>
    </source>
</evidence>
<name>A0A7J0BU69_9BACT</name>
<dbReference type="Gene3D" id="2.40.160.50">
    <property type="entry name" value="membrane protein fhac: a member of the omp85/tpsb transporter family"/>
    <property type="match status" value="1"/>
</dbReference>
<dbReference type="Proteomes" id="UP000503820">
    <property type="component" value="Unassembled WGS sequence"/>
</dbReference>
<dbReference type="RefSeq" id="WP_174409835.1">
    <property type="nucleotide sequence ID" value="NZ_BLVP01000008.1"/>
</dbReference>
<dbReference type="InterPro" id="IPR023707">
    <property type="entry name" value="OM_assembly_BamA"/>
</dbReference>
<evidence type="ECO:0000256" key="8">
    <source>
        <dbReference type="NCBIfam" id="TIGR03303"/>
    </source>
</evidence>
<organism evidence="11 12">
    <name type="scientific">Desulfovibrio psychrotolerans</name>
    <dbReference type="NCBI Taxonomy" id="415242"/>
    <lineage>
        <taxon>Bacteria</taxon>
        <taxon>Pseudomonadati</taxon>
        <taxon>Thermodesulfobacteriota</taxon>
        <taxon>Desulfovibrionia</taxon>
        <taxon>Desulfovibrionales</taxon>
        <taxon>Desulfovibrionaceae</taxon>
        <taxon>Desulfovibrio</taxon>
    </lineage>
</organism>
<dbReference type="NCBIfam" id="TIGR03303">
    <property type="entry name" value="OM_YaeT"/>
    <property type="match status" value="1"/>
</dbReference>
<dbReference type="Pfam" id="PF01103">
    <property type="entry name" value="Omp85"/>
    <property type="match status" value="1"/>
</dbReference>
<gene>
    <name evidence="11" type="ORF">DSM19430T_18920</name>
</gene>
<sequence length="892" mass="98859">MSKLCRPGLAAVLSLLFLLVAGSASAFDIRDTKILVLPFEVNAGEDMAYLEDSLPELIAERLVAKGFAVVPQNQALALLQQQGLSELSIAAVRDIAVLAGANYAIYGSFNQVGEELSIDARVVEAYGLQAAKPVFINKSGLINILPAVDELVATATNDMLSKNTVANVIIKGTKVLDPDVVLMRLRVRKGDPLDGKTVNNEIKRIYELGYFSDVQASLDQTRDGMDLVFTVVEKPRIEKIVVEGSDGVKQDDILAAMSTKVGAVMNEKLLAQDLEKVLELYRKEGFYLAKLTHKVEEHARHSASLIMTVEEGEKLYIKEVTIMGVEQLDAGDVKSELALSSRNILSWYTGTGVLREDYLERDSAAIGAYYLNRGFMDVMVGEPQVDYQEDGIVVTFRVKEGQRYKVGNISFKGDLIEPDDKLLSIVEIDEWKKKETFLNYSVIKDDTNKLTEYYAKHGYAYAEVNFDTQRADGETIDLVYTVSKKNKVYVRNVNIEGNSHTRDNVIRRELALSDGEAFDGDKLQRSNRNLNSLGYFAAAEVEMVPTGNPDEVDLKVKVKEQNTGALLAGVGWNTWGGVGVSGSIRESNLWGKGYAGSLTGSFSKETTRYDLGFLNPRVYDSVYSLGLNTYIADSSYDDYDIKTIGGTVVVGRPITDRTKVFVGYRLDSYEIYNVDENASDTIKDDEGNRFASVASATVVRSTVDDAKRPTSGTFTRVFSEYGGGVLQGDDNFIKVIAETRAYYALNKNNVLMGMVKGGGLFRSESGDDVPLVERFWIGGINSVRGYKRSDFAVRDKNGDKIGGTRMAYTNLEYQWYFNNELGMQLVPFFDAGVNIDDEYGRDAQNGFLSSVGLEWRWKSPMGDLRFAYGLPLNKVDGKQRSPRFEFAMGQTF</sequence>
<feature type="domain" description="POTRA" evidence="10">
    <location>
        <begin position="488"/>
        <end position="561"/>
    </location>
</feature>
<dbReference type="PANTHER" id="PTHR12815:SF47">
    <property type="entry name" value="TRANSLOCATION AND ASSEMBLY MODULE SUBUNIT TAMA"/>
    <property type="match status" value="1"/>
</dbReference>
<keyword evidence="6" id="KW-0472">Membrane</keyword>
<evidence type="ECO:0000256" key="2">
    <source>
        <dbReference type="ARBA" id="ARBA00022452"/>
    </source>
</evidence>
<evidence type="ECO:0000256" key="7">
    <source>
        <dbReference type="ARBA" id="ARBA00023237"/>
    </source>
</evidence>
<evidence type="ECO:0000256" key="4">
    <source>
        <dbReference type="ARBA" id="ARBA00022729"/>
    </source>
</evidence>
<keyword evidence="5" id="KW-0677">Repeat</keyword>
<dbReference type="PROSITE" id="PS51779">
    <property type="entry name" value="POTRA"/>
    <property type="match status" value="5"/>
</dbReference>
<feature type="domain" description="POTRA" evidence="10">
    <location>
        <begin position="163"/>
        <end position="234"/>
    </location>
</feature>
<keyword evidence="3" id="KW-0812">Transmembrane</keyword>
<evidence type="ECO:0000256" key="3">
    <source>
        <dbReference type="ARBA" id="ARBA00022692"/>
    </source>
</evidence>
<feature type="domain" description="POTRA" evidence="10">
    <location>
        <begin position="404"/>
        <end position="485"/>
    </location>
</feature>
<evidence type="ECO:0000313" key="12">
    <source>
        <dbReference type="Proteomes" id="UP000503820"/>
    </source>
</evidence>
<feature type="signal peptide" evidence="9">
    <location>
        <begin position="1"/>
        <end position="26"/>
    </location>
</feature>
<reference evidence="11 12" key="1">
    <citation type="submission" date="2020-05" db="EMBL/GenBank/DDBJ databases">
        <title>Draft genome sequence of Desulfovibrio psychrotolerans JS1T.</title>
        <authorList>
            <person name="Ueno A."/>
            <person name="Tamazawa S."/>
            <person name="Tamamura S."/>
            <person name="Murakami T."/>
            <person name="Kiyama T."/>
            <person name="Inomata H."/>
            <person name="Amano Y."/>
            <person name="Miyakawa K."/>
            <person name="Tamaki H."/>
            <person name="Naganuma T."/>
            <person name="Kaneko K."/>
        </authorList>
    </citation>
    <scope>NUCLEOTIDE SEQUENCE [LARGE SCALE GENOMIC DNA]</scope>
    <source>
        <strain evidence="11 12">JS1</strain>
    </source>
</reference>
<dbReference type="InterPro" id="IPR000184">
    <property type="entry name" value="Bac_surfAg_D15"/>
</dbReference>
<dbReference type="AlphaFoldDB" id="A0A7J0BU69"/>
<dbReference type="Gene3D" id="3.40.50.10610">
    <property type="entry name" value="ABC-type transport auxiliary lipoprotein component"/>
    <property type="match status" value="1"/>
</dbReference>
<dbReference type="PANTHER" id="PTHR12815">
    <property type="entry name" value="SORTING AND ASSEMBLY MACHINERY SAMM50 PROTEIN FAMILY MEMBER"/>
    <property type="match status" value="1"/>
</dbReference>
<evidence type="ECO:0000313" key="11">
    <source>
        <dbReference type="EMBL" id="GFM37208.1"/>
    </source>
</evidence>
<dbReference type="InterPro" id="IPR039910">
    <property type="entry name" value="D15-like"/>
</dbReference>
<feature type="chain" id="PRO_5029574150" description="Outer membrane protein assembly factor BamA" evidence="9">
    <location>
        <begin position="27"/>
        <end position="892"/>
    </location>
</feature>
<keyword evidence="7" id="KW-0998">Cell outer membrane</keyword>
<accession>A0A7J0BU69</accession>
<comment type="caution">
    <text evidence="11">The sequence shown here is derived from an EMBL/GenBank/DDBJ whole genome shotgun (WGS) entry which is preliminary data.</text>
</comment>
<feature type="domain" description="POTRA" evidence="10">
    <location>
        <begin position="315"/>
        <end position="401"/>
    </location>
</feature>
<comment type="subcellular location">
    <subcellularLocation>
        <location evidence="1">Membrane</location>
    </subcellularLocation>
</comment>
<dbReference type="Pfam" id="PF07244">
    <property type="entry name" value="POTRA"/>
    <property type="match status" value="5"/>
</dbReference>
<keyword evidence="2" id="KW-1134">Transmembrane beta strand</keyword>
<evidence type="ECO:0000256" key="5">
    <source>
        <dbReference type="ARBA" id="ARBA00022737"/>
    </source>
</evidence>
<evidence type="ECO:0000256" key="1">
    <source>
        <dbReference type="ARBA" id="ARBA00004370"/>
    </source>
</evidence>
<evidence type="ECO:0000259" key="10">
    <source>
        <dbReference type="PROSITE" id="PS51779"/>
    </source>
</evidence>
<proteinExistence type="predicted"/>
<dbReference type="GO" id="GO:0009279">
    <property type="term" value="C:cell outer membrane"/>
    <property type="evidence" value="ECO:0007669"/>
    <property type="project" value="UniProtKB-UniRule"/>
</dbReference>